<gene>
    <name evidence="1" type="ORF">DJ66_0361</name>
</gene>
<keyword evidence="2" id="KW-1185">Reference proteome</keyword>
<comment type="caution">
    <text evidence="1">The sequence shown here is derived from an EMBL/GenBank/DDBJ whole genome shotgun (WGS) entry which is preliminary data.</text>
</comment>
<protein>
    <submittedName>
        <fullName evidence="1">Uncharacterized protein</fullName>
    </submittedName>
</protein>
<accession>A0A0F4VJU6</accession>
<sequence length="56" mass="6688">MNPHSFPSKDKQKHVRAQSLKSHAQYYKKQTTLEQKLQLLFQIKIANETNKKYLKT</sequence>
<reference evidence="1 2" key="1">
    <citation type="journal article" date="2015" name="Phytopathology">
        <title>Genomes of Candidatus Liberibacter solanacearum haplotype A from New Zealand and the USA suggest significant genome plasticity in the species.</title>
        <authorList>
            <person name="Thompson S.M."/>
            <person name="Johnson C.P."/>
            <person name="Lu A.Y."/>
            <person name="Frampton R.A."/>
            <person name="Sullivan K.L."/>
            <person name="Fiers M.W."/>
            <person name="Crowhurst R.N."/>
            <person name="Pitman A.R."/>
            <person name="Scott I."/>
            <person name="Gudmestad N.C."/>
            <person name="Smith G.R."/>
        </authorList>
    </citation>
    <scope>NUCLEOTIDE SEQUENCE [LARGE SCALE GENOMIC DNA]</scope>
    <source>
        <strain evidence="1 2">LsoNZ1</strain>
    </source>
</reference>
<organism evidence="1 2">
    <name type="scientific">Candidatus Liberibacter solanacearum</name>
    <dbReference type="NCBI Taxonomy" id="556287"/>
    <lineage>
        <taxon>Bacteria</taxon>
        <taxon>Pseudomonadati</taxon>
        <taxon>Pseudomonadota</taxon>
        <taxon>Alphaproteobacteria</taxon>
        <taxon>Hyphomicrobiales</taxon>
        <taxon>Rhizobiaceae</taxon>
        <taxon>Liberibacter</taxon>
    </lineage>
</organism>
<proteinExistence type="predicted"/>
<dbReference type="Proteomes" id="UP000033731">
    <property type="component" value="Unassembled WGS sequence"/>
</dbReference>
<evidence type="ECO:0000313" key="2">
    <source>
        <dbReference type="Proteomes" id="UP000033731"/>
    </source>
</evidence>
<dbReference type="EMBL" id="JMTK01000002">
    <property type="protein sequence ID" value="KJZ81639.1"/>
    <property type="molecule type" value="Genomic_DNA"/>
</dbReference>
<evidence type="ECO:0000313" key="1">
    <source>
        <dbReference type="EMBL" id="KJZ81639.1"/>
    </source>
</evidence>
<dbReference type="AlphaFoldDB" id="A0A0F4VJU6"/>
<name>A0A0F4VJU6_9HYPH</name>